<dbReference type="Proteomes" id="UP000600247">
    <property type="component" value="Unassembled WGS sequence"/>
</dbReference>
<sequence>MIHMSDGNRQILLVRQLTKQMEQRHGVRPSRHGGDQGVSLRPQALLLSRASHLLQQPIFSATHSVMYLSFK</sequence>
<accession>A0A917M9F5</accession>
<evidence type="ECO:0000313" key="1">
    <source>
        <dbReference type="EMBL" id="GGG87761.1"/>
    </source>
</evidence>
<dbReference type="AlphaFoldDB" id="A0A917M9F5"/>
<keyword evidence="2" id="KW-1185">Reference proteome</keyword>
<dbReference type="EMBL" id="BMHY01000018">
    <property type="protein sequence ID" value="GGG87761.1"/>
    <property type="molecule type" value="Genomic_DNA"/>
</dbReference>
<proteinExistence type="predicted"/>
<reference evidence="1 2" key="1">
    <citation type="journal article" date="2014" name="Int. J. Syst. Evol. Microbiol.">
        <title>Complete genome sequence of Corynebacterium casei LMG S-19264T (=DSM 44701T), isolated from a smear-ripened cheese.</title>
        <authorList>
            <consortium name="US DOE Joint Genome Institute (JGI-PGF)"/>
            <person name="Walter F."/>
            <person name="Albersmeier A."/>
            <person name="Kalinowski J."/>
            <person name="Ruckert C."/>
        </authorList>
    </citation>
    <scope>NUCLEOTIDE SEQUENCE [LARGE SCALE GENOMIC DNA]</scope>
    <source>
        <strain evidence="1 2">CGMCC 1.15286</strain>
    </source>
</reference>
<organism evidence="1 2">
    <name type="scientific">Paenibacillus radicis</name>
    <name type="common">ex Gao et al. 2016</name>
    <dbReference type="NCBI Taxonomy" id="1737354"/>
    <lineage>
        <taxon>Bacteria</taxon>
        <taxon>Bacillati</taxon>
        <taxon>Bacillota</taxon>
        <taxon>Bacilli</taxon>
        <taxon>Bacillales</taxon>
        <taxon>Paenibacillaceae</taxon>
        <taxon>Paenibacillus</taxon>
    </lineage>
</organism>
<comment type="caution">
    <text evidence="1">The sequence shown here is derived from an EMBL/GenBank/DDBJ whole genome shotgun (WGS) entry which is preliminary data.</text>
</comment>
<protein>
    <submittedName>
        <fullName evidence="1">Uncharacterized protein</fullName>
    </submittedName>
</protein>
<name>A0A917M9F5_9BACL</name>
<gene>
    <name evidence="1" type="ORF">GCM10010918_52630</name>
</gene>
<evidence type="ECO:0000313" key="2">
    <source>
        <dbReference type="Proteomes" id="UP000600247"/>
    </source>
</evidence>